<organism evidence="3 4">
    <name type="scientific">Helobdella robusta</name>
    <name type="common">Californian leech</name>
    <dbReference type="NCBI Taxonomy" id="6412"/>
    <lineage>
        <taxon>Eukaryota</taxon>
        <taxon>Metazoa</taxon>
        <taxon>Spiralia</taxon>
        <taxon>Lophotrochozoa</taxon>
        <taxon>Annelida</taxon>
        <taxon>Clitellata</taxon>
        <taxon>Hirudinea</taxon>
        <taxon>Rhynchobdellida</taxon>
        <taxon>Glossiphoniidae</taxon>
        <taxon>Helobdella</taxon>
    </lineage>
</organism>
<keyword evidence="1" id="KW-0175">Coiled coil</keyword>
<dbReference type="CTD" id="20201834"/>
<dbReference type="AlphaFoldDB" id="T1EZ34"/>
<dbReference type="EnsemblMetazoa" id="HelroT167172">
    <property type="protein sequence ID" value="HelroP167172"/>
    <property type="gene ID" value="HelroG167172"/>
</dbReference>
<dbReference type="InParanoid" id="T1EZ34"/>
<dbReference type="HOGENOM" id="CLU_635061_0_0_1"/>
<evidence type="ECO:0000256" key="1">
    <source>
        <dbReference type="SAM" id="Coils"/>
    </source>
</evidence>
<evidence type="ECO:0000313" key="3">
    <source>
        <dbReference type="EnsemblMetazoa" id="HelroP167172"/>
    </source>
</evidence>
<dbReference type="KEGG" id="hro:HELRODRAFT_167172"/>
<dbReference type="GeneID" id="20201834"/>
<keyword evidence="4" id="KW-1185">Reference proteome</keyword>
<feature type="coiled-coil region" evidence="1">
    <location>
        <begin position="73"/>
        <end position="184"/>
    </location>
</feature>
<protein>
    <submittedName>
        <fullName evidence="2 3">Uncharacterized protein</fullName>
    </submittedName>
</protein>
<gene>
    <name evidence="3" type="primary">20201834</name>
    <name evidence="2" type="ORF">HELRODRAFT_167172</name>
</gene>
<evidence type="ECO:0000313" key="4">
    <source>
        <dbReference type="Proteomes" id="UP000015101"/>
    </source>
</evidence>
<reference evidence="2 4" key="2">
    <citation type="journal article" date="2013" name="Nature">
        <title>Insights into bilaterian evolution from three spiralian genomes.</title>
        <authorList>
            <person name="Simakov O."/>
            <person name="Marletaz F."/>
            <person name="Cho S.J."/>
            <person name="Edsinger-Gonzales E."/>
            <person name="Havlak P."/>
            <person name="Hellsten U."/>
            <person name="Kuo D.H."/>
            <person name="Larsson T."/>
            <person name="Lv J."/>
            <person name="Arendt D."/>
            <person name="Savage R."/>
            <person name="Osoegawa K."/>
            <person name="de Jong P."/>
            <person name="Grimwood J."/>
            <person name="Chapman J.A."/>
            <person name="Shapiro H."/>
            <person name="Aerts A."/>
            <person name="Otillar R.P."/>
            <person name="Terry A.Y."/>
            <person name="Boore J.L."/>
            <person name="Grigoriev I.V."/>
            <person name="Lindberg D.R."/>
            <person name="Seaver E.C."/>
            <person name="Weisblat D.A."/>
            <person name="Putnam N.H."/>
            <person name="Rokhsar D.S."/>
        </authorList>
    </citation>
    <scope>NUCLEOTIDE SEQUENCE</scope>
</reference>
<dbReference type="EMBL" id="KB095858">
    <property type="protein sequence ID" value="ESO10665.1"/>
    <property type="molecule type" value="Genomic_DNA"/>
</dbReference>
<reference evidence="3" key="3">
    <citation type="submission" date="2015-06" db="UniProtKB">
        <authorList>
            <consortium name="EnsemblMetazoa"/>
        </authorList>
    </citation>
    <scope>IDENTIFICATION</scope>
</reference>
<sequence length="432" mass="50952">MDDDDKKRNTITISLTHKNDGDDEDDVEDGIVFSVPPKLNMNYDNNKNNNKCDDCEPVTTDYKHLYETYKSKSDTLKSELMAKEKLIQELNNSLETVTKQLNHNIMQKRESDFMVRAYEDLERDNDGLRLRVMEIDESKLKVEKTMNECLAALQEKDREMELMKSEKDLKIDELIERLKRLKRDHLILKSFVERVADICGHDNDARNNNNKNADGDDDDYYSCHINEAMVDRLLITLEQKVTKSGQQEVGMGCDNEECLKIKSTLDKNFIEFNNLKFDLSEKLKIIDELKSKIESYETSMELRTQEQIIKNLENKLKSKEDIINELKNDTEIMIGSYKRREILLEEAREAFSQSEESFYNRFEAERDKYVDKIKKLEELVGQGVTESRMNEMKEEVRRMKTLSEKYKNDMMKMRRDFDDSVNILSLHFSTVY</sequence>
<proteinExistence type="predicted"/>
<evidence type="ECO:0000313" key="2">
    <source>
        <dbReference type="EMBL" id="ESO10665.1"/>
    </source>
</evidence>
<feature type="coiled-coil region" evidence="1">
    <location>
        <begin position="279"/>
        <end position="329"/>
    </location>
</feature>
<dbReference type="Proteomes" id="UP000015101">
    <property type="component" value="Unassembled WGS sequence"/>
</dbReference>
<name>T1EZ34_HELRO</name>
<feature type="coiled-coil region" evidence="1">
    <location>
        <begin position="359"/>
        <end position="409"/>
    </location>
</feature>
<reference evidence="4" key="1">
    <citation type="submission" date="2012-12" db="EMBL/GenBank/DDBJ databases">
        <authorList>
            <person name="Hellsten U."/>
            <person name="Grimwood J."/>
            <person name="Chapman J.A."/>
            <person name="Shapiro H."/>
            <person name="Aerts A."/>
            <person name="Otillar R.P."/>
            <person name="Terry A.Y."/>
            <person name="Boore J.L."/>
            <person name="Simakov O."/>
            <person name="Marletaz F."/>
            <person name="Cho S.-J."/>
            <person name="Edsinger-Gonzales E."/>
            <person name="Havlak P."/>
            <person name="Kuo D.-H."/>
            <person name="Larsson T."/>
            <person name="Lv J."/>
            <person name="Arendt D."/>
            <person name="Savage R."/>
            <person name="Osoegawa K."/>
            <person name="de Jong P."/>
            <person name="Lindberg D.R."/>
            <person name="Seaver E.C."/>
            <person name="Weisblat D.A."/>
            <person name="Putnam N.H."/>
            <person name="Grigoriev I.V."/>
            <person name="Rokhsar D.S."/>
        </authorList>
    </citation>
    <scope>NUCLEOTIDE SEQUENCE</scope>
</reference>
<dbReference type="EMBL" id="AMQM01002700">
    <property type="status" value="NOT_ANNOTATED_CDS"/>
    <property type="molecule type" value="Genomic_DNA"/>
</dbReference>
<accession>T1EZ34</accession>
<dbReference type="RefSeq" id="XP_009010934.1">
    <property type="nucleotide sequence ID" value="XM_009012686.1"/>
</dbReference>